<dbReference type="GO" id="GO:0005886">
    <property type="term" value="C:plasma membrane"/>
    <property type="evidence" value="ECO:0007669"/>
    <property type="project" value="TreeGrafter"/>
</dbReference>
<dbReference type="PANTHER" id="PTHR42709:SF11">
    <property type="entry name" value="DEDA FAMILY PROTEIN"/>
    <property type="match status" value="1"/>
</dbReference>
<sequence>MVDFDGDAEPAEAGRPGRRDRAEPRPRSSDPTDLPPRGAPAVMSFRHKLILLVVGIVAVLLTPYFLWHEQMDAYFASPEYRQWLRSIKPVAWLIGLGLIVGDLVLPIPTPPVMAALGTIYGTMAGGLIASVGSVLAGLTAYGVARLFGERGARRLASEAELAEFRRVFDRWGAAGIIGSRALPILPEVLTLLAGLAGMHFGRFLAALVLGSVPVGLFMAWAGSWAGSSSTLLVVLTLIPAGLWVGYLLVFGRRRKPSVCEPEVVASTTAR</sequence>
<evidence type="ECO:0000256" key="2">
    <source>
        <dbReference type="SAM" id="Phobius"/>
    </source>
</evidence>
<comment type="caution">
    <text evidence="4">The sequence shown here is derived from an EMBL/GenBank/DDBJ whole genome shotgun (WGS) entry which is preliminary data.</text>
</comment>
<feature type="region of interest" description="Disordered" evidence="1">
    <location>
        <begin position="1"/>
        <end position="39"/>
    </location>
</feature>
<evidence type="ECO:0000313" key="5">
    <source>
        <dbReference type="Proteomes" id="UP000280296"/>
    </source>
</evidence>
<keyword evidence="2" id="KW-0472">Membrane</keyword>
<dbReference type="Pfam" id="PF09335">
    <property type="entry name" value="VTT_dom"/>
    <property type="match status" value="1"/>
</dbReference>
<proteinExistence type="predicted"/>
<reference evidence="4 5" key="2">
    <citation type="submission" date="2019-01" db="EMBL/GenBank/DDBJ databases">
        <title>Tautonia sociabilis, a novel thermotolerant planctomycete of Isosphaeraceae family, isolated from a 4000 m deep subterranean habitat.</title>
        <authorList>
            <person name="Kovaleva O.L."/>
            <person name="Elcheninov A.G."/>
            <person name="Van Heerden E."/>
            <person name="Toshchakov S.V."/>
            <person name="Novikov A."/>
            <person name="Bonch-Osmolovskaya E.A."/>
            <person name="Kublanov I.V."/>
        </authorList>
    </citation>
    <scope>NUCLEOTIDE SEQUENCE [LARGE SCALE GENOMIC DNA]</scope>
    <source>
        <strain evidence="4 5">GM2012</strain>
    </source>
</reference>
<dbReference type="InterPro" id="IPR051311">
    <property type="entry name" value="DedA_domain"/>
</dbReference>
<reference evidence="4 5" key="1">
    <citation type="submission" date="2018-12" db="EMBL/GenBank/DDBJ databases">
        <authorList>
            <person name="Toschakov S.V."/>
        </authorList>
    </citation>
    <scope>NUCLEOTIDE SEQUENCE [LARGE SCALE GENOMIC DNA]</scope>
    <source>
        <strain evidence="4 5">GM2012</strain>
    </source>
</reference>
<feature type="domain" description="VTT" evidence="3">
    <location>
        <begin position="107"/>
        <end position="223"/>
    </location>
</feature>
<protein>
    <submittedName>
        <fullName evidence="4">DedA family protein</fullName>
    </submittedName>
</protein>
<gene>
    <name evidence="4" type="ORF">TsocGM_06080</name>
</gene>
<evidence type="ECO:0000256" key="1">
    <source>
        <dbReference type="SAM" id="MobiDB-lite"/>
    </source>
</evidence>
<evidence type="ECO:0000259" key="3">
    <source>
        <dbReference type="Pfam" id="PF09335"/>
    </source>
</evidence>
<evidence type="ECO:0000313" key="4">
    <source>
        <dbReference type="EMBL" id="RUL88702.1"/>
    </source>
</evidence>
<dbReference type="InterPro" id="IPR032816">
    <property type="entry name" value="VTT_dom"/>
</dbReference>
<feature type="transmembrane region" description="Helical" evidence="2">
    <location>
        <begin position="119"/>
        <end position="144"/>
    </location>
</feature>
<feature type="compositionally biased region" description="Basic and acidic residues" evidence="1">
    <location>
        <begin position="15"/>
        <end position="30"/>
    </location>
</feature>
<feature type="transmembrane region" description="Helical" evidence="2">
    <location>
        <begin position="203"/>
        <end position="225"/>
    </location>
</feature>
<feature type="transmembrane region" description="Helical" evidence="2">
    <location>
        <begin position="231"/>
        <end position="250"/>
    </location>
</feature>
<dbReference type="Proteomes" id="UP000280296">
    <property type="component" value="Unassembled WGS sequence"/>
</dbReference>
<name>A0A432MMQ2_9BACT</name>
<dbReference type="EMBL" id="RYZH01000008">
    <property type="protein sequence ID" value="RUL88702.1"/>
    <property type="molecule type" value="Genomic_DNA"/>
</dbReference>
<accession>A0A432MMQ2</accession>
<dbReference type="AlphaFoldDB" id="A0A432MMQ2"/>
<feature type="transmembrane region" description="Helical" evidence="2">
    <location>
        <begin position="89"/>
        <end position="107"/>
    </location>
</feature>
<feature type="transmembrane region" description="Helical" evidence="2">
    <location>
        <begin position="49"/>
        <end position="68"/>
    </location>
</feature>
<keyword evidence="2" id="KW-0812">Transmembrane</keyword>
<organism evidence="4 5">
    <name type="scientific">Tautonia sociabilis</name>
    <dbReference type="NCBI Taxonomy" id="2080755"/>
    <lineage>
        <taxon>Bacteria</taxon>
        <taxon>Pseudomonadati</taxon>
        <taxon>Planctomycetota</taxon>
        <taxon>Planctomycetia</taxon>
        <taxon>Isosphaerales</taxon>
        <taxon>Isosphaeraceae</taxon>
        <taxon>Tautonia</taxon>
    </lineage>
</organism>
<feature type="compositionally biased region" description="Acidic residues" evidence="1">
    <location>
        <begin position="1"/>
        <end position="10"/>
    </location>
</feature>
<keyword evidence="5" id="KW-1185">Reference proteome</keyword>
<dbReference type="PANTHER" id="PTHR42709">
    <property type="entry name" value="ALKALINE PHOSPHATASE LIKE PROTEIN"/>
    <property type="match status" value="1"/>
</dbReference>
<keyword evidence="2" id="KW-1133">Transmembrane helix</keyword>